<evidence type="ECO:0000313" key="3">
    <source>
        <dbReference type="Proteomes" id="UP000264589"/>
    </source>
</evidence>
<comment type="caution">
    <text evidence="2">The sequence shown here is derived from an EMBL/GenBank/DDBJ whole genome shotgun (WGS) entry which is preliminary data.</text>
</comment>
<proteinExistence type="predicted"/>
<dbReference type="RefSeq" id="WP_116391213.1">
    <property type="nucleotide sequence ID" value="NZ_CAXQPM010000002.1"/>
</dbReference>
<keyword evidence="3" id="KW-1185">Reference proteome</keyword>
<organism evidence="2 3">
    <name type="scientific">Parvularcula marina</name>
    <dbReference type="NCBI Taxonomy" id="2292771"/>
    <lineage>
        <taxon>Bacteria</taxon>
        <taxon>Pseudomonadati</taxon>
        <taxon>Pseudomonadota</taxon>
        <taxon>Alphaproteobacteria</taxon>
        <taxon>Parvularculales</taxon>
        <taxon>Parvularculaceae</taxon>
        <taxon>Parvularcula</taxon>
    </lineage>
</organism>
<accession>A0A371RGL0</accession>
<sequence length="79" mass="8862">MMKRDTRIERMAMIFAVLAAQLGTAHAQYEAVSEDSAVVFIFAFVGALILSAYVASKMLRPRRKLSDEPIIPVPLPRKR</sequence>
<protein>
    <submittedName>
        <fullName evidence="2">Uncharacterized protein</fullName>
    </submittedName>
</protein>
<keyword evidence="1" id="KW-0812">Transmembrane</keyword>
<dbReference type="EMBL" id="QUQO01000001">
    <property type="protein sequence ID" value="RFB04581.1"/>
    <property type="molecule type" value="Genomic_DNA"/>
</dbReference>
<evidence type="ECO:0000256" key="1">
    <source>
        <dbReference type="SAM" id="Phobius"/>
    </source>
</evidence>
<keyword evidence="1" id="KW-1133">Transmembrane helix</keyword>
<evidence type="ECO:0000313" key="2">
    <source>
        <dbReference type="EMBL" id="RFB04581.1"/>
    </source>
</evidence>
<gene>
    <name evidence="2" type="ORF">DX908_04370</name>
</gene>
<reference evidence="2" key="1">
    <citation type="submission" date="2018-08" db="EMBL/GenBank/DDBJ databases">
        <title>Parvularcula sp. SM1705, isolated from surface water of the South Sea China.</title>
        <authorList>
            <person name="Sun L."/>
        </authorList>
    </citation>
    <scope>NUCLEOTIDE SEQUENCE [LARGE SCALE GENOMIC DNA]</scope>
    <source>
        <strain evidence="2">SM1705</strain>
    </source>
</reference>
<dbReference type="InParanoid" id="A0A371RGL0"/>
<dbReference type="AlphaFoldDB" id="A0A371RGL0"/>
<keyword evidence="1" id="KW-0472">Membrane</keyword>
<name>A0A371RGL0_9PROT</name>
<dbReference type="Proteomes" id="UP000264589">
    <property type="component" value="Unassembled WGS sequence"/>
</dbReference>
<feature type="transmembrane region" description="Helical" evidence="1">
    <location>
        <begin position="37"/>
        <end position="55"/>
    </location>
</feature>